<evidence type="ECO:0000259" key="12">
    <source>
        <dbReference type="PROSITE" id="PS50109"/>
    </source>
</evidence>
<dbReference type="EMBL" id="JAAXPI010000027">
    <property type="protein sequence ID" value="NKZ05894.1"/>
    <property type="molecule type" value="Genomic_DNA"/>
</dbReference>
<protein>
    <recommendedName>
        <fullName evidence="3">histidine kinase</fullName>
        <ecNumber evidence="3">2.7.13.3</ecNumber>
    </recommendedName>
</protein>
<dbReference type="PRINTS" id="PR00344">
    <property type="entry name" value="BCTRLSENSOR"/>
</dbReference>
<feature type="region of interest" description="Disordered" evidence="11">
    <location>
        <begin position="457"/>
        <end position="499"/>
    </location>
</feature>
<evidence type="ECO:0000256" key="7">
    <source>
        <dbReference type="ARBA" id="ARBA00022777"/>
    </source>
</evidence>
<dbReference type="SUPFAM" id="SSF47384">
    <property type="entry name" value="Homodimeric domain of signal transducing histidine kinase"/>
    <property type="match status" value="1"/>
</dbReference>
<sequence length="499" mass="52307">MLRRMLVLYASLLLLVLAALEVPLAIAFAARGTQSLFIDQLNDTARFASLTEPALRTGEMVTLRAELTRYDDLYGIATAVVDRNGAVVLSSRGGLALGGDARLRVRDALSGERSDSKDVVWPWRRAPMIVAEPVGLGGRVVAAVITISPTDAVRDHTLTRWAELAAAGLAALLVFGFAAVPLTRWVLRPVRRLDEVTGELSAGQWQARVAVTTGPAELRRLGENFNAMVAAVGRILEQQRSFVSYAGHQMRNPLAALRLRVENLAPHVPPEGERDLALAVDEVTRLGRMLDGILALARAEGGGYPIGVVDCGRVARERVDALRRNPSGVRVRHRGAKHAAVLAVHDGAGQILDALLDNAVKFAGRGSTVTVTRPFQGPDGPMVAIDVLDDGPGLPSADLANAAQRFWRSPEHQNIDGTGLGLSIATALAEASGGALRLGPAHPHGLLATVLLPAVSPAASPPGSTASRPDAGAAGTSRPPTSGSGAAPPGARRPTRPAA</sequence>
<evidence type="ECO:0000256" key="4">
    <source>
        <dbReference type="ARBA" id="ARBA00022553"/>
    </source>
</evidence>
<dbReference type="PROSITE" id="PS50885">
    <property type="entry name" value="HAMP"/>
    <property type="match status" value="1"/>
</dbReference>
<dbReference type="InterPro" id="IPR003594">
    <property type="entry name" value="HATPase_dom"/>
</dbReference>
<dbReference type="InterPro" id="IPR050428">
    <property type="entry name" value="TCS_sensor_his_kinase"/>
</dbReference>
<dbReference type="CDD" id="cd00075">
    <property type="entry name" value="HATPase"/>
    <property type="match status" value="1"/>
</dbReference>
<evidence type="ECO:0000313" key="14">
    <source>
        <dbReference type="EMBL" id="NKZ05894.1"/>
    </source>
</evidence>
<dbReference type="InterPro" id="IPR036097">
    <property type="entry name" value="HisK_dim/P_sf"/>
</dbReference>
<dbReference type="GO" id="GO:0005886">
    <property type="term" value="C:plasma membrane"/>
    <property type="evidence" value="ECO:0007669"/>
    <property type="project" value="UniProtKB-SubCell"/>
</dbReference>
<keyword evidence="5" id="KW-0808">Transferase</keyword>
<dbReference type="InterPro" id="IPR003661">
    <property type="entry name" value="HisK_dim/P_dom"/>
</dbReference>
<dbReference type="InterPro" id="IPR003660">
    <property type="entry name" value="HAMP_dom"/>
</dbReference>
<organism evidence="14 15">
    <name type="scientific">Actinomadura latina</name>
    <dbReference type="NCBI Taxonomy" id="163603"/>
    <lineage>
        <taxon>Bacteria</taxon>
        <taxon>Bacillati</taxon>
        <taxon>Actinomycetota</taxon>
        <taxon>Actinomycetes</taxon>
        <taxon>Streptosporangiales</taxon>
        <taxon>Thermomonosporaceae</taxon>
        <taxon>Actinomadura</taxon>
    </lineage>
</organism>
<dbReference type="SUPFAM" id="SSF55874">
    <property type="entry name" value="ATPase domain of HSP90 chaperone/DNA topoisomerase II/histidine kinase"/>
    <property type="match status" value="1"/>
</dbReference>
<proteinExistence type="predicted"/>
<dbReference type="SMART" id="SM00388">
    <property type="entry name" value="HisKA"/>
    <property type="match status" value="1"/>
</dbReference>
<dbReference type="InterPro" id="IPR005467">
    <property type="entry name" value="His_kinase_dom"/>
</dbReference>
<dbReference type="AlphaFoldDB" id="A0A846Z542"/>
<dbReference type="CDD" id="cd06225">
    <property type="entry name" value="HAMP"/>
    <property type="match status" value="1"/>
</dbReference>
<evidence type="ECO:0000259" key="13">
    <source>
        <dbReference type="PROSITE" id="PS50885"/>
    </source>
</evidence>
<dbReference type="InterPro" id="IPR004358">
    <property type="entry name" value="Sig_transdc_His_kin-like_C"/>
</dbReference>
<feature type="domain" description="Histidine kinase" evidence="12">
    <location>
        <begin position="245"/>
        <end position="456"/>
    </location>
</feature>
<dbReference type="Gene3D" id="1.10.287.130">
    <property type="match status" value="1"/>
</dbReference>
<dbReference type="EC" id="2.7.13.3" evidence="3"/>
<feature type="compositionally biased region" description="Low complexity" evidence="11">
    <location>
        <begin position="477"/>
        <end position="499"/>
    </location>
</feature>
<keyword evidence="6" id="KW-0812">Transmembrane</keyword>
<keyword evidence="15" id="KW-1185">Reference proteome</keyword>
<gene>
    <name evidence="14" type="ORF">HGB48_19390</name>
</gene>
<evidence type="ECO:0000256" key="5">
    <source>
        <dbReference type="ARBA" id="ARBA00022679"/>
    </source>
</evidence>
<dbReference type="InterPro" id="IPR036890">
    <property type="entry name" value="HATPase_C_sf"/>
</dbReference>
<dbReference type="Pfam" id="PF02518">
    <property type="entry name" value="HATPase_c"/>
    <property type="match status" value="1"/>
</dbReference>
<evidence type="ECO:0000256" key="8">
    <source>
        <dbReference type="ARBA" id="ARBA00022989"/>
    </source>
</evidence>
<dbReference type="PROSITE" id="PS50109">
    <property type="entry name" value="HIS_KIN"/>
    <property type="match status" value="1"/>
</dbReference>
<accession>A0A846Z542</accession>
<dbReference type="Gene3D" id="6.10.340.10">
    <property type="match status" value="1"/>
</dbReference>
<comment type="subcellular location">
    <subcellularLocation>
        <location evidence="2">Cell membrane</location>
    </subcellularLocation>
</comment>
<dbReference type="Proteomes" id="UP000579250">
    <property type="component" value="Unassembled WGS sequence"/>
</dbReference>
<keyword evidence="10" id="KW-0472">Membrane</keyword>
<dbReference type="SMART" id="SM00387">
    <property type="entry name" value="HATPase_c"/>
    <property type="match status" value="1"/>
</dbReference>
<evidence type="ECO:0000256" key="2">
    <source>
        <dbReference type="ARBA" id="ARBA00004236"/>
    </source>
</evidence>
<dbReference type="GO" id="GO:0000155">
    <property type="term" value="F:phosphorelay sensor kinase activity"/>
    <property type="evidence" value="ECO:0007669"/>
    <property type="project" value="InterPro"/>
</dbReference>
<keyword evidence="4" id="KW-0597">Phosphoprotein</keyword>
<dbReference type="Pfam" id="PF00672">
    <property type="entry name" value="HAMP"/>
    <property type="match status" value="1"/>
</dbReference>
<keyword evidence="9" id="KW-0902">Two-component regulatory system</keyword>
<evidence type="ECO:0000313" key="15">
    <source>
        <dbReference type="Proteomes" id="UP000579250"/>
    </source>
</evidence>
<keyword evidence="7 14" id="KW-0418">Kinase</keyword>
<dbReference type="SMART" id="SM00304">
    <property type="entry name" value="HAMP"/>
    <property type="match status" value="1"/>
</dbReference>
<dbReference type="CDD" id="cd00082">
    <property type="entry name" value="HisKA"/>
    <property type="match status" value="1"/>
</dbReference>
<evidence type="ECO:0000256" key="11">
    <source>
        <dbReference type="SAM" id="MobiDB-lite"/>
    </source>
</evidence>
<dbReference type="Pfam" id="PF00512">
    <property type="entry name" value="HisKA"/>
    <property type="match status" value="1"/>
</dbReference>
<feature type="compositionally biased region" description="Low complexity" evidence="11">
    <location>
        <begin position="457"/>
        <end position="467"/>
    </location>
</feature>
<evidence type="ECO:0000256" key="3">
    <source>
        <dbReference type="ARBA" id="ARBA00012438"/>
    </source>
</evidence>
<evidence type="ECO:0000256" key="6">
    <source>
        <dbReference type="ARBA" id="ARBA00022692"/>
    </source>
</evidence>
<comment type="catalytic activity">
    <reaction evidence="1">
        <text>ATP + protein L-histidine = ADP + protein N-phospho-L-histidine.</text>
        <dbReference type="EC" id="2.7.13.3"/>
    </reaction>
</comment>
<dbReference type="Gene3D" id="3.30.565.10">
    <property type="entry name" value="Histidine kinase-like ATPase, C-terminal domain"/>
    <property type="match status" value="1"/>
</dbReference>
<evidence type="ECO:0000256" key="1">
    <source>
        <dbReference type="ARBA" id="ARBA00000085"/>
    </source>
</evidence>
<evidence type="ECO:0000256" key="10">
    <source>
        <dbReference type="ARBA" id="ARBA00023136"/>
    </source>
</evidence>
<feature type="domain" description="HAMP" evidence="13">
    <location>
        <begin position="184"/>
        <end position="237"/>
    </location>
</feature>
<dbReference type="PANTHER" id="PTHR45436">
    <property type="entry name" value="SENSOR HISTIDINE KINASE YKOH"/>
    <property type="match status" value="1"/>
</dbReference>
<evidence type="ECO:0000256" key="9">
    <source>
        <dbReference type="ARBA" id="ARBA00023012"/>
    </source>
</evidence>
<dbReference type="SUPFAM" id="SSF158472">
    <property type="entry name" value="HAMP domain-like"/>
    <property type="match status" value="1"/>
</dbReference>
<comment type="caution">
    <text evidence="14">The sequence shown here is derived from an EMBL/GenBank/DDBJ whole genome shotgun (WGS) entry which is preliminary data.</text>
</comment>
<dbReference type="PANTHER" id="PTHR45436:SF5">
    <property type="entry name" value="SENSOR HISTIDINE KINASE TRCS"/>
    <property type="match status" value="1"/>
</dbReference>
<name>A0A846Z542_9ACTN</name>
<reference evidence="14 15" key="1">
    <citation type="submission" date="2020-04" db="EMBL/GenBank/DDBJ databases">
        <title>MicrobeNet Type strains.</title>
        <authorList>
            <person name="Nicholson A.C."/>
        </authorList>
    </citation>
    <scope>NUCLEOTIDE SEQUENCE [LARGE SCALE GENOMIC DNA]</scope>
    <source>
        <strain evidence="14 15">ATCC BAA-277</strain>
    </source>
</reference>
<keyword evidence="8" id="KW-1133">Transmembrane helix</keyword>